<evidence type="ECO:0000313" key="4">
    <source>
        <dbReference type="EMBL" id="MCD1655338.1"/>
    </source>
</evidence>
<keyword evidence="1" id="KW-0238">DNA-binding</keyword>
<comment type="caution">
    <text evidence="4">The sequence shown here is derived from an EMBL/GenBank/DDBJ whole genome shotgun (WGS) entry which is preliminary data.</text>
</comment>
<keyword evidence="5" id="KW-1185">Reference proteome</keyword>
<protein>
    <recommendedName>
        <fullName evidence="3">SpoVT-AbrB domain-containing protein</fullName>
    </recommendedName>
</protein>
<name>A0AAE3EK70_9SPIR</name>
<accession>A0AAE3EK70</accession>
<dbReference type="GO" id="GO:0003677">
    <property type="term" value="F:DNA binding"/>
    <property type="evidence" value="ECO:0007669"/>
    <property type="project" value="UniProtKB-UniRule"/>
</dbReference>
<dbReference type="PROSITE" id="PS51740">
    <property type="entry name" value="SPOVT_ABRB"/>
    <property type="match status" value="1"/>
</dbReference>
<evidence type="ECO:0000259" key="3">
    <source>
        <dbReference type="PROSITE" id="PS51740"/>
    </source>
</evidence>
<organism evidence="4 5">
    <name type="scientific">Teretinema zuelzerae</name>
    <dbReference type="NCBI Taxonomy" id="156"/>
    <lineage>
        <taxon>Bacteria</taxon>
        <taxon>Pseudomonadati</taxon>
        <taxon>Spirochaetota</taxon>
        <taxon>Spirochaetia</taxon>
        <taxon>Spirochaetales</taxon>
        <taxon>Treponemataceae</taxon>
        <taxon>Teretinema</taxon>
    </lineage>
</organism>
<evidence type="ECO:0000313" key="5">
    <source>
        <dbReference type="Proteomes" id="UP001198163"/>
    </source>
</evidence>
<sequence>MPQAIDRKRVSISVKRQFTIPQKFYEALGFESDAECILQDGGIFIRPLRNESSDFSEEILADLVAQGLSGQELLARFKEQTKKVRPAVQRLIEEADEAAKSGAGKQSTNDLFSTAKN</sequence>
<evidence type="ECO:0000256" key="1">
    <source>
        <dbReference type="PROSITE-ProRule" id="PRU01076"/>
    </source>
</evidence>
<dbReference type="RefSeq" id="WP_230756353.1">
    <property type="nucleotide sequence ID" value="NZ_JAINWA010000003.1"/>
</dbReference>
<proteinExistence type="predicted"/>
<dbReference type="EMBL" id="JAINWA010000003">
    <property type="protein sequence ID" value="MCD1655338.1"/>
    <property type="molecule type" value="Genomic_DNA"/>
</dbReference>
<dbReference type="InterPro" id="IPR007159">
    <property type="entry name" value="SpoVT-AbrB_dom"/>
</dbReference>
<dbReference type="Proteomes" id="UP001198163">
    <property type="component" value="Unassembled WGS sequence"/>
</dbReference>
<dbReference type="AlphaFoldDB" id="A0AAE3EK70"/>
<feature type="compositionally biased region" description="Polar residues" evidence="2">
    <location>
        <begin position="104"/>
        <end position="117"/>
    </location>
</feature>
<gene>
    <name evidence="4" type="ORF">K7J14_11600</name>
</gene>
<feature type="region of interest" description="Disordered" evidence="2">
    <location>
        <begin position="96"/>
        <end position="117"/>
    </location>
</feature>
<reference evidence="4" key="1">
    <citation type="submission" date="2021-08" db="EMBL/GenBank/DDBJ databases">
        <title>Comparative analyses of Brucepasteria parasyntrophica and Teretinema zuelzerae.</title>
        <authorList>
            <person name="Song Y."/>
            <person name="Brune A."/>
        </authorList>
    </citation>
    <scope>NUCLEOTIDE SEQUENCE</scope>
    <source>
        <strain evidence="4">DSM 1903</strain>
    </source>
</reference>
<feature type="domain" description="SpoVT-AbrB" evidence="3">
    <location>
        <begin position="7"/>
        <end position="50"/>
    </location>
</feature>
<evidence type="ECO:0000256" key="2">
    <source>
        <dbReference type="SAM" id="MobiDB-lite"/>
    </source>
</evidence>